<evidence type="ECO:0000313" key="3">
    <source>
        <dbReference type="Proteomes" id="UP000324209"/>
    </source>
</evidence>
<dbReference type="GO" id="GO:0004803">
    <property type="term" value="F:transposase activity"/>
    <property type="evidence" value="ECO:0007669"/>
    <property type="project" value="InterPro"/>
</dbReference>
<evidence type="ECO:0000256" key="1">
    <source>
        <dbReference type="SAM" id="Coils"/>
    </source>
</evidence>
<protein>
    <submittedName>
        <fullName evidence="2">Helix-turn-helix domain-containing protein</fullName>
    </submittedName>
</protein>
<reference evidence="2 3" key="1">
    <citation type="submission" date="2019-02" db="EMBL/GenBank/DDBJ databases">
        <title>Complete Genome Sequence and Methylome Analysis of free living Spirochaetas.</title>
        <authorList>
            <person name="Fomenkov A."/>
            <person name="Dubinina G."/>
            <person name="Leshcheva N."/>
            <person name="Mikheeva N."/>
            <person name="Grabovich M."/>
            <person name="Vincze T."/>
            <person name="Roberts R.J."/>
        </authorList>
    </citation>
    <scope>NUCLEOTIDE SEQUENCE [LARGE SCALE GENOMIC DNA]</scope>
    <source>
        <strain evidence="2 3">K2</strain>
    </source>
</reference>
<dbReference type="KEGG" id="ock:EXM22_01925"/>
<organism evidence="2 3">
    <name type="scientific">Oceanispirochaeta crateris</name>
    <dbReference type="NCBI Taxonomy" id="2518645"/>
    <lineage>
        <taxon>Bacteria</taxon>
        <taxon>Pseudomonadati</taxon>
        <taxon>Spirochaetota</taxon>
        <taxon>Spirochaetia</taxon>
        <taxon>Spirochaetales</taxon>
        <taxon>Spirochaetaceae</taxon>
        <taxon>Oceanispirochaeta</taxon>
    </lineage>
</organism>
<gene>
    <name evidence="2" type="ORF">EXM22_01925</name>
</gene>
<keyword evidence="1" id="KW-0175">Coiled coil</keyword>
<dbReference type="GO" id="GO:0006313">
    <property type="term" value="P:DNA transposition"/>
    <property type="evidence" value="ECO:0007669"/>
    <property type="project" value="InterPro"/>
</dbReference>
<accession>A0A5C1QHQ5</accession>
<dbReference type="SUPFAM" id="SSF46689">
    <property type="entry name" value="Homeodomain-like"/>
    <property type="match status" value="1"/>
</dbReference>
<dbReference type="RefSeq" id="WP_149484891.1">
    <property type="nucleotide sequence ID" value="NZ_CP036150.1"/>
</dbReference>
<keyword evidence="3" id="KW-1185">Reference proteome</keyword>
<sequence length="162" mass="18427">MSKYSTGFRNSILRKVLPPESRSIAQVSREEGISNQTIRNWVAKAKDGTLDAAAGELSPDRRSISEKMSLLLESRSISKDEIGNWLRKNGLHSEHLSLWEQELRQSMTEKEKTIQEQNHQLKLKTKKLEKELARKDKALAEMAALLTLKKKVDALLGDDEDD</sequence>
<dbReference type="InterPro" id="IPR009057">
    <property type="entry name" value="Homeodomain-like_sf"/>
</dbReference>
<dbReference type="OrthoDB" id="369639at2"/>
<evidence type="ECO:0000313" key="2">
    <source>
        <dbReference type="EMBL" id="QEN06808.1"/>
    </source>
</evidence>
<proteinExistence type="predicted"/>
<feature type="coiled-coil region" evidence="1">
    <location>
        <begin position="100"/>
        <end position="138"/>
    </location>
</feature>
<dbReference type="EMBL" id="CP036150">
    <property type="protein sequence ID" value="QEN06808.1"/>
    <property type="molecule type" value="Genomic_DNA"/>
</dbReference>
<name>A0A5C1QHQ5_9SPIO</name>
<dbReference type="Proteomes" id="UP000324209">
    <property type="component" value="Chromosome"/>
</dbReference>
<dbReference type="GO" id="GO:0003677">
    <property type="term" value="F:DNA binding"/>
    <property type="evidence" value="ECO:0007669"/>
    <property type="project" value="InterPro"/>
</dbReference>
<dbReference type="Pfam" id="PF01527">
    <property type="entry name" value="HTH_Tnp_1"/>
    <property type="match status" value="1"/>
</dbReference>
<dbReference type="InterPro" id="IPR002514">
    <property type="entry name" value="Transposase_8"/>
</dbReference>
<dbReference type="AlphaFoldDB" id="A0A5C1QHQ5"/>